<dbReference type="InterPro" id="IPR019261">
    <property type="entry name" value="PARG_cat_microbial"/>
</dbReference>
<proteinExistence type="predicted"/>
<comment type="caution">
    <text evidence="2">The sequence shown here is derived from an EMBL/GenBank/DDBJ whole genome shotgun (WGS) entry which is preliminary data.</text>
</comment>
<dbReference type="PANTHER" id="PTHR35596">
    <property type="entry name" value="DUF2263 DOMAIN-CONTAINING PROTEIN"/>
    <property type="match status" value="1"/>
</dbReference>
<dbReference type="OrthoDB" id="9985428at2759"/>
<sequence>MSSWSLRKKISEDTLARIPAILHEVREGSSDSTFISEQLPPLPKEKCPNHPPTKIRVLNTDSFTAARNIMRNAVEAGDNADGKVAVLNLASDLQPGGGWAQTLSRTQASSSTEEALCYSSTLYPTLQDRWYPWPNVGNGSVSGIFSPRVVIFKDDLDHNCVDLEPSERRVVSVITVAAPRSPRLTNGRIVPQTLEWFREKIRLVYRMAAHNGREYLVLAAMGCGAYRCPAPHVAEEMKEILLQSEFKGWFREVVFAVYATDRNSNFDTFEEVLDGVEINGELTSTKSLYNTFQRLYHRVV</sequence>
<reference evidence="2" key="1">
    <citation type="journal article" date="2021" name="New Phytol.">
        <title>Evolutionary innovations through gain and loss of genes in the ectomycorrhizal Boletales.</title>
        <authorList>
            <person name="Wu G."/>
            <person name="Miyauchi S."/>
            <person name="Morin E."/>
            <person name="Kuo A."/>
            <person name="Drula E."/>
            <person name="Varga T."/>
            <person name="Kohler A."/>
            <person name="Feng B."/>
            <person name="Cao Y."/>
            <person name="Lipzen A."/>
            <person name="Daum C."/>
            <person name="Hundley H."/>
            <person name="Pangilinan J."/>
            <person name="Johnson J."/>
            <person name="Barry K."/>
            <person name="LaButti K."/>
            <person name="Ng V."/>
            <person name="Ahrendt S."/>
            <person name="Min B."/>
            <person name="Choi I.G."/>
            <person name="Park H."/>
            <person name="Plett J.M."/>
            <person name="Magnuson J."/>
            <person name="Spatafora J.W."/>
            <person name="Nagy L.G."/>
            <person name="Henrissat B."/>
            <person name="Grigoriev I.V."/>
            <person name="Yang Z.L."/>
            <person name="Xu J."/>
            <person name="Martin F.M."/>
        </authorList>
    </citation>
    <scope>NUCLEOTIDE SEQUENCE</scope>
    <source>
        <strain evidence="2">KKN 215</strain>
    </source>
</reference>
<gene>
    <name evidence="2" type="ORF">BXZ70DRAFT_1004276</name>
</gene>
<evidence type="ECO:0000313" key="2">
    <source>
        <dbReference type="EMBL" id="KAH8105984.1"/>
    </source>
</evidence>
<dbReference type="SUPFAM" id="SSF52949">
    <property type="entry name" value="Macro domain-like"/>
    <property type="match status" value="1"/>
</dbReference>
<dbReference type="AlphaFoldDB" id="A0A8K0XTX1"/>
<dbReference type="Gene3D" id="3.40.220.10">
    <property type="entry name" value="Leucine Aminopeptidase, subunit E, domain 1"/>
    <property type="match status" value="1"/>
</dbReference>
<feature type="domain" description="Microbial-type PARG catalytic" evidence="1">
    <location>
        <begin position="49"/>
        <end position="154"/>
    </location>
</feature>
<protein>
    <recommendedName>
        <fullName evidence="1">Microbial-type PARG catalytic domain-containing protein</fullName>
    </recommendedName>
</protein>
<name>A0A8K0XTX1_9AGAR</name>
<evidence type="ECO:0000259" key="1">
    <source>
        <dbReference type="Pfam" id="PF10021"/>
    </source>
</evidence>
<dbReference type="Pfam" id="PF10021">
    <property type="entry name" value="PARG_cat_microb"/>
    <property type="match status" value="1"/>
</dbReference>
<organism evidence="2 3">
    <name type="scientific">Cristinia sonorae</name>
    <dbReference type="NCBI Taxonomy" id="1940300"/>
    <lineage>
        <taxon>Eukaryota</taxon>
        <taxon>Fungi</taxon>
        <taxon>Dikarya</taxon>
        <taxon>Basidiomycota</taxon>
        <taxon>Agaricomycotina</taxon>
        <taxon>Agaricomycetes</taxon>
        <taxon>Agaricomycetidae</taxon>
        <taxon>Agaricales</taxon>
        <taxon>Pleurotineae</taxon>
        <taxon>Stephanosporaceae</taxon>
        <taxon>Cristinia</taxon>
    </lineage>
</organism>
<dbReference type="EMBL" id="JAEVFJ010000003">
    <property type="protein sequence ID" value="KAH8105984.1"/>
    <property type="molecule type" value="Genomic_DNA"/>
</dbReference>
<dbReference type="InterPro" id="IPR043472">
    <property type="entry name" value="Macro_dom-like"/>
</dbReference>
<keyword evidence="3" id="KW-1185">Reference proteome</keyword>
<evidence type="ECO:0000313" key="3">
    <source>
        <dbReference type="Proteomes" id="UP000813824"/>
    </source>
</evidence>
<dbReference type="Proteomes" id="UP000813824">
    <property type="component" value="Unassembled WGS sequence"/>
</dbReference>
<dbReference type="InterPro" id="IPR012664">
    <property type="entry name" value="CHP02452"/>
</dbReference>
<dbReference type="NCBIfam" id="TIGR02452">
    <property type="entry name" value="TIGR02452 family protein"/>
    <property type="match status" value="1"/>
</dbReference>
<accession>A0A8K0XTX1</accession>
<dbReference type="PANTHER" id="PTHR35596:SF1">
    <property type="entry name" value="MICROBIAL-TYPE PARG CATALYTIC DOMAIN-CONTAINING PROTEIN"/>
    <property type="match status" value="1"/>
</dbReference>